<keyword evidence="1" id="KW-0472">Membrane</keyword>
<gene>
    <name evidence="2" type="ORF">NHX12_025943</name>
</gene>
<feature type="non-terminal residue" evidence="2">
    <location>
        <position position="1"/>
    </location>
</feature>
<dbReference type="OrthoDB" id="8446971at2759"/>
<evidence type="ECO:0000256" key="1">
    <source>
        <dbReference type="SAM" id="Phobius"/>
    </source>
</evidence>
<organism evidence="2 3">
    <name type="scientific">Muraenolepis orangiensis</name>
    <name type="common">Patagonian moray cod</name>
    <dbReference type="NCBI Taxonomy" id="630683"/>
    <lineage>
        <taxon>Eukaryota</taxon>
        <taxon>Metazoa</taxon>
        <taxon>Chordata</taxon>
        <taxon>Craniata</taxon>
        <taxon>Vertebrata</taxon>
        <taxon>Euteleostomi</taxon>
        <taxon>Actinopterygii</taxon>
        <taxon>Neopterygii</taxon>
        <taxon>Teleostei</taxon>
        <taxon>Neoteleostei</taxon>
        <taxon>Acanthomorphata</taxon>
        <taxon>Zeiogadaria</taxon>
        <taxon>Gadariae</taxon>
        <taxon>Gadiformes</taxon>
        <taxon>Muraenolepidoidei</taxon>
        <taxon>Muraenolepididae</taxon>
        <taxon>Muraenolepis</taxon>
    </lineage>
</organism>
<reference evidence="2" key="1">
    <citation type="submission" date="2022-07" db="EMBL/GenBank/DDBJ databases">
        <title>Chromosome-level genome of Muraenolepis orangiensis.</title>
        <authorList>
            <person name="Kim J."/>
        </authorList>
    </citation>
    <scope>NUCLEOTIDE SEQUENCE</scope>
    <source>
        <strain evidence="2">KU_S4_2022</strain>
        <tissue evidence="2">Muscle</tissue>
    </source>
</reference>
<accession>A0A9Q0EL94</accession>
<dbReference type="AlphaFoldDB" id="A0A9Q0EL94"/>
<feature type="transmembrane region" description="Helical" evidence="1">
    <location>
        <begin position="155"/>
        <end position="179"/>
    </location>
</feature>
<evidence type="ECO:0000313" key="3">
    <source>
        <dbReference type="Proteomes" id="UP001148018"/>
    </source>
</evidence>
<dbReference type="PANTHER" id="PTHR34488:SF1">
    <property type="entry name" value="SI:CH211-245H14.1-RELATED"/>
    <property type="match status" value="1"/>
</dbReference>
<keyword evidence="1" id="KW-0812">Transmembrane</keyword>
<keyword evidence="3" id="KW-1185">Reference proteome</keyword>
<dbReference type="EMBL" id="JANIIK010000042">
    <property type="protein sequence ID" value="KAJ3606422.1"/>
    <property type="molecule type" value="Genomic_DNA"/>
</dbReference>
<dbReference type="Proteomes" id="UP001148018">
    <property type="component" value="Unassembled WGS sequence"/>
</dbReference>
<proteinExistence type="predicted"/>
<comment type="caution">
    <text evidence="2">The sequence shown here is derived from an EMBL/GenBank/DDBJ whole genome shotgun (WGS) entry which is preliminary data.</text>
</comment>
<keyword evidence="1" id="KW-1133">Transmembrane helix</keyword>
<evidence type="ECO:0000313" key="2">
    <source>
        <dbReference type="EMBL" id="KAJ3606422.1"/>
    </source>
</evidence>
<name>A0A9Q0EL94_9TELE</name>
<dbReference type="PANTHER" id="PTHR34488">
    <property type="entry name" value="SI:CH211-245H14.1-RELATED"/>
    <property type="match status" value="1"/>
</dbReference>
<sequence length="460" mass="51708">KRFTRTYCLVVLSTGAHMKTFFTVNGSTGVTDAVTAKVKGKGQIEVTSSDQFDYILAFCVISTRAGIDIQETKDKCPDGKPVILVLLHHTFDPEKSVFGPGVTFWDSIFLTVDLLFYEGRLLKCPHNKQELQKVLDVFGRASSKMDLLAHEGDGLVSAVVTMCTCLLICICAWLFFLVVDWMLKRWPGRVPFPWIRSQSAHMKTFFTVNGSTGVTDAVTAKVEGKGQIEVTSSDQCDYILAFCVISTRAGIDIQETKDKCPAGKPVILVLLHDTFDPEKSVFPGPGVTFWDSIFLTVDLLFYEGRLLDCPHNEQELQKDRMRRRMCIQKFYSVNGTCLNADNEIVSKLKAKGQIEVKSSAQCDYILAFCPISTRPGIDIQETMAKCPGDKPVILVVLHHTFDPEKNIIPQRMDSSHLFSLNKKLLLLNCLFYNRKLLTCDHNCKEIHKVIDHLSSFISKR</sequence>
<protein>
    <submittedName>
        <fullName evidence="2">Uncharacterized protein</fullName>
    </submittedName>
</protein>